<dbReference type="EMBL" id="PTQR01000082">
    <property type="protein sequence ID" value="TKX21234.1"/>
    <property type="molecule type" value="Genomic_DNA"/>
</dbReference>
<dbReference type="InterPro" id="IPR036291">
    <property type="entry name" value="NAD(P)-bd_dom_sf"/>
</dbReference>
<dbReference type="SUPFAM" id="SSF51735">
    <property type="entry name" value="NAD(P)-binding Rossmann-fold domains"/>
    <property type="match status" value="1"/>
</dbReference>
<dbReference type="PANTHER" id="PTHR32487:SF29">
    <property type="entry name" value="NAD-DEPENDENT EPIMERASE_DEHYDRATASE DOMAIN-CONTAINING PROTEIN"/>
    <property type="match status" value="1"/>
</dbReference>
<evidence type="ECO:0000259" key="1">
    <source>
        <dbReference type="Pfam" id="PF22917"/>
    </source>
</evidence>
<evidence type="ECO:0000313" key="2">
    <source>
        <dbReference type="EMBL" id="TKX21234.1"/>
    </source>
</evidence>
<dbReference type="Pfam" id="PF22917">
    <property type="entry name" value="PRISE"/>
    <property type="match status" value="1"/>
</dbReference>
<reference evidence="2 3" key="1">
    <citation type="submission" date="2018-02" db="EMBL/GenBank/DDBJ databases">
        <title>Draft genome sequences of Elsinoe sp., causing black scab on jojoba.</title>
        <authorList>
            <person name="Stodart B."/>
            <person name="Jeffress S."/>
            <person name="Ash G."/>
            <person name="Arun Chinnappa K."/>
        </authorList>
    </citation>
    <scope>NUCLEOTIDE SEQUENCE [LARGE SCALE GENOMIC DNA]</scope>
    <source>
        <strain evidence="2 3">Hillstone_2</strain>
    </source>
</reference>
<dbReference type="PANTHER" id="PTHR32487">
    <property type="entry name" value="3-OXO-DELTA(4,5)-STEROID 5-BETA-REDUCTASE"/>
    <property type="match status" value="1"/>
</dbReference>
<organism evidence="2 3">
    <name type="scientific">Elsinoe australis</name>
    <dbReference type="NCBI Taxonomy" id="40998"/>
    <lineage>
        <taxon>Eukaryota</taxon>
        <taxon>Fungi</taxon>
        <taxon>Dikarya</taxon>
        <taxon>Ascomycota</taxon>
        <taxon>Pezizomycotina</taxon>
        <taxon>Dothideomycetes</taxon>
        <taxon>Dothideomycetidae</taxon>
        <taxon>Myriangiales</taxon>
        <taxon>Elsinoaceae</taxon>
        <taxon>Elsinoe</taxon>
    </lineage>
</organism>
<dbReference type="Gene3D" id="3.40.50.720">
    <property type="entry name" value="NAD(P)-binding Rossmann-like Domain"/>
    <property type="match status" value="1"/>
</dbReference>
<protein>
    <recommendedName>
        <fullName evidence="1">PRISE-like Rossmann-fold domain-containing protein</fullName>
    </recommendedName>
</protein>
<dbReference type="AlphaFoldDB" id="A0A4U7AZI6"/>
<dbReference type="InterPro" id="IPR055222">
    <property type="entry name" value="PRISE-like_Rossmann-fold"/>
</dbReference>
<sequence>MRALLDTPDRWSFVYAVSRKPLPEELLSFFTPNQRSRIQHVAVDFTKTAEEIAQALKDAQVTVSYVFFYSYIQPKTPEGPMMAASAQALVDANVPILENFLNALPLANIKPRRILLQTGGKNYGITGRVRTPMVESDPQPRHLGPNFYYLQEDMLKAFCAAHPETSWNVIRPFGIIGSIINININMMYGFAVYASVQAHKNEPLRFGGDIRSWQFEACHSTARLTGYLAEWAVLEENCANEAFNSHDGSPLSWDRFFHELARWYDVKAGVIGPDEEPSHYRQSMALTGGREAPLGYGPPLPLKQTFRLLDWARKPTNQAAWEDMKQKSKGQLRAGAFDEPIDDNFMGEIAYLPIGQVSRNKAQRFGFCGFVDSLESTLEMFHEMAQLV</sequence>
<feature type="domain" description="PRISE-like Rossmann-fold" evidence="1">
    <location>
        <begin position="14"/>
        <end position="274"/>
    </location>
</feature>
<proteinExistence type="predicted"/>
<name>A0A4U7AZI6_9PEZI</name>
<gene>
    <name evidence="2" type="ORF">C1H76_6775</name>
</gene>
<accession>A0A4U7AZI6</accession>
<evidence type="ECO:0000313" key="3">
    <source>
        <dbReference type="Proteomes" id="UP000308133"/>
    </source>
</evidence>
<dbReference type="Proteomes" id="UP000308133">
    <property type="component" value="Unassembled WGS sequence"/>
</dbReference>
<comment type="caution">
    <text evidence="2">The sequence shown here is derived from an EMBL/GenBank/DDBJ whole genome shotgun (WGS) entry which is preliminary data.</text>
</comment>